<evidence type="ECO:0000256" key="5">
    <source>
        <dbReference type="ARBA" id="ARBA00022741"/>
    </source>
</evidence>
<dbReference type="SMART" id="SM00487">
    <property type="entry name" value="DEXDc"/>
    <property type="match status" value="1"/>
</dbReference>
<dbReference type="InterPro" id="IPR014001">
    <property type="entry name" value="Helicase_ATP-bd"/>
</dbReference>
<dbReference type="NCBIfam" id="TIGR01587">
    <property type="entry name" value="cas3_core"/>
    <property type="match status" value="1"/>
</dbReference>
<dbReference type="Pfam" id="PF18019">
    <property type="entry name" value="Cas3_HD"/>
    <property type="match status" value="1"/>
</dbReference>
<dbReference type="PANTHER" id="PTHR47963">
    <property type="entry name" value="DEAD-BOX ATP-DEPENDENT RNA HELICASE 47, MITOCHONDRIAL"/>
    <property type="match status" value="1"/>
</dbReference>
<dbReference type="CDD" id="cd09641">
    <property type="entry name" value="Cas3''_I"/>
    <property type="match status" value="1"/>
</dbReference>
<dbReference type="InterPro" id="IPR006483">
    <property type="entry name" value="CRISPR-assoc_Cas3_HD"/>
</dbReference>
<evidence type="ECO:0000256" key="2">
    <source>
        <dbReference type="ARBA" id="ARBA00009046"/>
    </source>
</evidence>
<evidence type="ECO:0000313" key="12">
    <source>
        <dbReference type="Proteomes" id="UP000777265"/>
    </source>
</evidence>
<dbReference type="PROSITE" id="PS51643">
    <property type="entry name" value="HD_CAS3"/>
    <property type="match status" value="1"/>
</dbReference>
<dbReference type="InterPro" id="IPR001650">
    <property type="entry name" value="Helicase_C-like"/>
</dbReference>
<dbReference type="GO" id="GO:0005524">
    <property type="term" value="F:ATP binding"/>
    <property type="evidence" value="ECO:0007669"/>
    <property type="project" value="UniProtKB-KW"/>
</dbReference>
<keyword evidence="3" id="KW-0540">Nuclease</keyword>
<dbReference type="InterPro" id="IPR054712">
    <property type="entry name" value="Cas3-like_dom"/>
</dbReference>
<dbReference type="SUPFAM" id="SSF52540">
    <property type="entry name" value="P-loop containing nucleoside triphosphate hydrolases"/>
    <property type="match status" value="1"/>
</dbReference>
<dbReference type="GO" id="GO:0046872">
    <property type="term" value="F:metal ion binding"/>
    <property type="evidence" value="ECO:0007669"/>
    <property type="project" value="UniProtKB-KW"/>
</dbReference>
<dbReference type="NCBIfam" id="TIGR01596">
    <property type="entry name" value="cas3_HD"/>
    <property type="match status" value="1"/>
</dbReference>
<dbReference type="InterPro" id="IPR027417">
    <property type="entry name" value="P-loop_NTPase"/>
</dbReference>
<keyword evidence="7" id="KW-0347">Helicase</keyword>
<evidence type="ECO:0000256" key="1">
    <source>
        <dbReference type="ARBA" id="ARBA00006847"/>
    </source>
</evidence>
<dbReference type="InterPro" id="IPR038257">
    <property type="entry name" value="CRISPR-assoc_Cas3_HD_sf"/>
</dbReference>
<dbReference type="Gene3D" id="3.40.50.300">
    <property type="entry name" value="P-loop containing nucleotide triphosphate hydrolases"/>
    <property type="match status" value="2"/>
</dbReference>
<keyword evidence="9" id="KW-0051">Antiviral defense</keyword>
<comment type="similarity">
    <text evidence="2">In the central section; belongs to the CRISPR-associated helicase Cas3 family.</text>
</comment>
<dbReference type="InterPro" id="IPR050547">
    <property type="entry name" value="DEAD_box_RNA_helicases"/>
</dbReference>
<name>A0A971S1P3_9BACT</name>
<keyword evidence="5" id="KW-0547">Nucleotide-binding</keyword>
<evidence type="ECO:0000256" key="7">
    <source>
        <dbReference type="ARBA" id="ARBA00022806"/>
    </source>
</evidence>
<keyword evidence="6" id="KW-0378">Hydrolase</keyword>
<reference evidence="11" key="1">
    <citation type="journal article" date="2020" name="Biotechnol. Biofuels">
        <title>New insights from the biogas microbiome by comprehensive genome-resolved metagenomics of nearly 1600 species originating from multiple anaerobic digesters.</title>
        <authorList>
            <person name="Campanaro S."/>
            <person name="Treu L."/>
            <person name="Rodriguez-R L.M."/>
            <person name="Kovalovszki A."/>
            <person name="Ziels R.M."/>
            <person name="Maus I."/>
            <person name="Zhu X."/>
            <person name="Kougias P.G."/>
            <person name="Basile A."/>
            <person name="Luo G."/>
            <person name="Schluter A."/>
            <person name="Konstantinidis K.T."/>
            <person name="Angelidaki I."/>
        </authorList>
    </citation>
    <scope>NUCLEOTIDE SEQUENCE</scope>
    <source>
        <strain evidence="11">AS06rmzACSIP_7</strain>
    </source>
</reference>
<feature type="domain" description="HD Cas3-type" evidence="10">
    <location>
        <begin position="12"/>
        <end position="200"/>
    </location>
</feature>
<dbReference type="SMART" id="SM00490">
    <property type="entry name" value="HELICc"/>
    <property type="match status" value="1"/>
</dbReference>
<dbReference type="GO" id="GO:0003723">
    <property type="term" value="F:RNA binding"/>
    <property type="evidence" value="ECO:0007669"/>
    <property type="project" value="TreeGrafter"/>
</dbReference>
<evidence type="ECO:0000256" key="3">
    <source>
        <dbReference type="ARBA" id="ARBA00022722"/>
    </source>
</evidence>
<sequence length="846" mass="93996">MMSYFWAKTTREGKPGISVYRHMLNVGNVARCLAEMSPALLEHFGLDALTVGALSALHDLGKISPGFQRKCDAWLEESGLAKVARNGCWDKAMESDHGKVSHSAIQTFLLSAGVNHNTAKFVSTVLGGHHGRLNMPNDRGYRPQGAIAETASSIDWAAERLRTAKSVVDHFAPGEIDTHLDDSSAILWWLAGITSVADWIGSDERFFSPVRGAEDEQTTAPALKALKNIGFSPLTIIKGLSFESLFGFKPNEMQVKAMSTITAPGVYVIEAPMGMGKTEAALGVAYQLMASGKASGIYFALPTQATSNRIHLRMNDFLKRIAPEMTGSRLIHGNSWLMANDMIIAPAVTETQGNARDDARVGRDWFSSPKRALLAPFGVGTVDQALLGVVAAKHFFVRQYALAGKVVILDELHSYDLYTGALIDKLAITLEELGCTVIVLSATLTDRRRHQIIPDSNHYSEDEKTPYPLIAGRRESVNLTLVAPIPPDSRPVNVAFIHTAEATEEAIHVARKGGAVLWICDTVGAAQKQRHLLASLIKDEFPVGLIHSRFPFWQRENLEDEWMERFGKEGTTRCGSILVSTQIVEQSVDLDADLLITELAPTDMLLQRLGRLWRHNRTQRPLDSPHMYIIEEKKSLEELGGLDAKAITDVLGNKSKVYAPYVLLRSLRIWKTLHKVTLPSQIRQLIESTYIALDDEPSSWQELSAEWFGTDSAKEMVAYRNSNLWGLALEDREGVQTRINEMPTVSLVLCRSFRNNEAVFADGSHGKFEKEKFDFPTAQRIHRNLVKVPEYCFERVKRQPSLDEYLYETCCVGILKEGGSLEVKGLKQDTKFVYSHILGLVIERLS</sequence>
<dbReference type="PANTHER" id="PTHR47963:SF9">
    <property type="entry name" value="CRISPR-ASSOCIATED ENDONUCLEASE_HELICASE CAS3"/>
    <property type="match status" value="1"/>
</dbReference>
<dbReference type="InterPro" id="IPR006474">
    <property type="entry name" value="Helicase_Cas3_CRISPR-ass_core"/>
</dbReference>
<evidence type="ECO:0000256" key="4">
    <source>
        <dbReference type="ARBA" id="ARBA00022723"/>
    </source>
</evidence>
<dbReference type="GO" id="GO:0016787">
    <property type="term" value="F:hydrolase activity"/>
    <property type="evidence" value="ECO:0007669"/>
    <property type="project" value="UniProtKB-KW"/>
</dbReference>
<dbReference type="SUPFAM" id="SSF109604">
    <property type="entry name" value="HD-domain/PDEase-like"/>
    <property type="match status" value="1"/>
</dbReference>
<dbReference type="EMBL" id="JAAYEE010000246">
    <property type="protein sequence ID" value="NLW36393.1"/>
    <property type="molecule type" value="Genomic_DNA"/>
</dbReference>
<proteinExistence type="inferred from homology"/>
<dbReference type="GO" id="GO:0003724">
    <property type="term" value="F:RNA helicase activity"/>
    <property type="evidence" value="ECO:0007669"/>
    <property type="project" value="TreeGrafter"/>
</dbReference>
<reference evidence="11" key="2">
    <citation type="submission" date="2020-01" db="EMBL/GenBank/DDBJ databases">
        <authorList>
            <person name="Campanaro S."/>
        </authorList>
    </citation>
    <scope>NUCLEOTIDE SEQUENCE</scope>
    <source>
        <strain evidence="11">AS06rmzACSIP_7</strain>
    </source>
</reference>
<dbReference type="GO" id="GO:0004518">
    <property type="term" value="F:nuclease activity"/>
    <property type="evidence" value="ECO:0007669"/>
    <property type="project" value="UniProtKB-KW"/>
</dbReference>
<dbReference type="GO" id="GO:0051607">
    <property type="term" value="P:defense response to virus"/>
    <property type="evidence" value="ECO:0007669"/>
    <property type="project" value="UniProtKB-KW"/>
</dbReference>
<keyword evidence="8" id="KW-0067">ATP-binding</keyword>
<accession>A0A971S1P3</accession>
<evidence type="ECO:0000313" key="11">
    <source>
        <dbReference type="EMBL" id="NLW36393.1"/>
    </source>
</evidence>
<dbReference type="Pfam" id="PF22590">
    <property type="entry name" value="Cas3-like_C_2"/>
    <property type="match status" value="1"/>
</dbReference>
<gene>
    <name evidence="11" type="primary">cas3</name>
    <name evidence="11" type="ORF">GXY80_13105</name>
</gene>
<dbReference type="Gene3D" id="1.10.3210.30">
    <property type="match status" value="1"/>
</dbReference>
<evidence type="ECO:0000259" key="10">
    <source>
        <dbReference type="PROSITE" id="PS51643"/>
    </source>
</evidence>
<dbReference type="AlphaFoldDB" id="A0A971S1P3"/>
<evidence type="ECO:0000256" key="6">
    <source>
        <dbReference type="ARBA" id="ARBA00022801"/>
    </source>
</evidence>
<evidence type="ECO:0000256" key="9">
    <source>
        <dbReference type="ARBA" id="ARBA00023118"/>
    </source>
</evidence>
<comment type="similarity">
    <text evidence="1">In the N-terminal section; belongs to the CRISPR-associated nuclease Cas3-HD family.</text>
</comment>
<dbReference type="Proteomes" id="UP000777265">
    <property type="component" value="Unassembled WGS sequence"/>
</dbReference>
<organism evidence="11 12">
    <name type="scientific">Syntrophorhabdus aromaticivorans</name>
    <dbReference type="NCBI Taxonomy" id="328301"/>
    <lineage>
        <taxon>Bacteria</taxon>
        <taxon>Pseudomonadati</taxon>
        <taxon>Thermodesulfobacteriota</taxon>
        <taxon>Syntrophorhabdia</taxon>
        <taxon>Syntrophorhabdales</taxon>
        <taxon>Syntrophorhabdaceae</taxon>
        <taxon>Syntrophorhabdus</taxon>
    </lineage>
</organism>
<protein>
    <submittedName>
        <fullName evidence="11">CRISPR-associated helicase Cas3</fullName>
    </submittedName>
</protein>
<keyword evidence="4" id="KW-0479">Metal-binding</keyword>
<comment type="caution">
    <text evidence="11">The sequence shown here is derived from an EMBL/GenBank/DDBJ whole genome shotgun (WGS) entry which is preliminary data.</text>
</comment>
<evidence type="ECO:0000256" key="8">
    <source>
        <dbReference type="ARBA" id="ARBA00022840"/>
    </source>
</evidence>